<evidence type="ECO:0000256" key="2">
    <source>
        <dbReference type="ARBA" id="ARBA00022475"/>
    </source>
</evidence>
<evidence type="ECO:0000256" key="9">
    <source>
        <dbReference type="SAM" id="Phobius"/>
    </source>
</evidence>
<dbReference type="Proteomes" id="UP000461768">
    <property type="component" value="Unassembled WGS sequence"/>
</dbReference>
<proteinExistence type="inferred from homology"/>
<evidence type="ECO:0000313" key="12">
    <source>
        <dbReference type="EMBL" id="KAB1439408.1"/>
    </source>
</evidence>
<dbReference type="PANTHER" id="PTHR32089:SF112">
    <property type="entry name" value="LYSOZYME-LIKE PROTEIN-RELATED"/>
    <property type="match status" value="1"/>
</dbReference>
<dbReference type="AlphaFoldDB" id="A0A7V7UGX3"/>
<dbReference type="OrthoDB" id="9810264at2"/>
<keyword evidence="2" id="KW-1003">Cell membrane</keyword>
<keyword evidence="13" id="KW-1185">Reference proteome</keyword>
<dbReference type="GO" id="GO:0006935">
    <property type="term" value="P:chemotaxis"/>
    <property type="evidence" value="ECO:0007669"/>
    <property type="project" value="InterPro"/>
</dbReference>
<dbReference type="SMART" id="SM00283">
    <property type="entry name" value="MA"/>
    <property type="match status" value="1"/>
</dbReference>
<keyword evidence="4 9" id="KW-1133">Transmembrane helix</keyword>
<dbReference type="Gene3D" id="1.10.287.950">
    <property type="entry name" value="Methyl-accepting chemotaxis protein"/>
    <property type="match status" value="1"/>
</dbReference>
<evidence type="ECO:0000313" key="13">
    <source>
        <dbReference type="Proteomes" id="UP000461768"/>
    </source>
</evidence>
<dbReference type="RefSeq" id="WP_151141873.1">
    <property type="nucleotide sequence ID" value="NZ_WAGX01000004.1"/>
</dbReference>
<feature type="domain" description="HAMP" evidence="11">
    <location>
        <begin position="231"/>
        <end position="286"/>
    </location>
</feature>
<sequence length="592" mass="65094">MNNLKVRTKILLICVISAIVIAVLAVLSVKNMYDIGNAALIKLEETIRTDYDLNIKEQVDSVISLIDTVNKKHEAGDYTLEEAKKLAADLVRELRYGEAGYFWIDTYDGTNVVLLGGDKEGTNRLNTTDSNGYKMVEEIIRVGQLEDGGYTDYVFPKEGESHSSPKRSYSKSYEAFQWVIGTGNYTDYIDAAVASETNTVREHMNQRILMIVIISISCLLALIVISSLITISILSALKTSVAYIQVLAKGDFSEKLPNKILQRRDEFGTLSQEMDKMKTQIATLLESVKNESNQISEVVSDVKRNMSQLNGEIEGISATTEELAASTEATAASTQQITAMSQEIDAATRNIAKRSNEGATHVDDIFNRAEKAKEDTVSRRQTTRKIHGEISESLESALEEVKVVDQINILSDSIMSITQQTNLLALNAAIEAARAGEAGKGFSVVADEIRGLAEQSKNAVARIQEVTTGVTSSVERLSRDAVKLLEFVSKDILETFDLFDNISDSYKNDAGFVDELVTDFSATSQELLASIESVLKSIEDITNASQEVATGTTEIATRSGDIMNQSYLVTQEVVKSDEVSNRLKQQVNSFKV</sequence>
<keyword evidence="3 9" id="KW-0812">Transmembrane</keyword>
<protein>
    <submittedName>
        <fullName evidence="12">Methyl-accepting chemotaxis protein</fullName>
    </submittedName>
</protein>
<dbReference type="PRINTS" id="PR00260">
    <property type="entry name" value="CHEMTRNSDUCR"/>
</dbReference>
<accession>A0A7V7UGX3</accession>
<evidence type="ECO:0000259" key="11">
    <source>
        <dbReference type="PROSITE" id="PS50885"/>
    </source>
</evidence>
<dbReference type="GO" id="GO:0007165">
    <property type="term" value="P:signal transduction"/>
    <property type="evidence" value="ECO:0007669"/>
    <property type="project" value="UniProtKB-KW"/>
</dbReference>
<organism evidence="12 13">
    <name type="scientific">Candidatus Galacturonatibacter soehngenii</name>
    <dbReference type="NCBI Taxonomy" id="2307010"/>
    <lineage>
        <taxon>Bacteria</taxon>
        <taxon>Bacillati</taxon>
        <taxon>Bacillota</taxon>
        <taxon>Clostridia</taxon>
        <taxon>Lachnospirales</taxon>
        <taxon>Lachnospiraceae</taxon>
        <taxon>Candidatus Galacturonatibacter</taxon>
    </lineage>
</organism>
<evidence type="ECO:0000256" key="8">
    <source>
        <dbReference type="PROSITE-ProRule" id="PRU00284"/>
    </source>
</evidence>
<dbReference type="PROSITE" id="PS50111">
    <property type="entry name" value="CHEMOTAXIS_TRANSDUC_2"/>
    <property type="match status" value="1"/>
</dbReference>
<evidence type="ECO:0000256" key="3">
    <source>
        <dbReference type="ARBA" id="ARBA00022692"/>
    </source>
</evidence>
<evidence type="ECO:0000259" key="10">
    <source>
        <dbReference type="PROSITE" id="PS50111"/>
    </source>
</evidence>
<dbReference type="InterPro" id="IPR003660">
    <property type="entry name" value="HAMP_dom"/>
</dbReference>
<dbReference type="Gene3D" id="3.30.450.20">
    <property type="entry name" value="PAS domain"/>
    <property type="match status" value="1"/>
</dbReference>
<dbReference type="InterPro" id="IPR004090">
    <property type="entry name" value="Chemotax_Me-accpt_rcpt"/>
</dbReference>
<dbReference type="InterPro" id="IPR004089">
    <property type="entry name" value="MCPsignal_dom"/>
</dbReference>
<dbReference type="GO" id="GO:0005886">
    <property type="term" value="C:plasma membrane"/>
    <property type="evidence" value="ECO:0007669"/>
    <property type="project" value="UniProtKB-SubCell"/>
</dbReference>
<gene>
    <name evidence="12" type="ORF">F7O84_03145</name>
</gene>
<evidence type="ECO:0000256" key="7">
    <source>
        <dbReference type="ARBA" id="ARBA00029447"/>
    </source>
</evidence>
<feature type="transmembrane region" description="Helical" evidence="9">
    <location>
        <begin position="208"/>
        <end position="237"/>
    </location>
</feature>
<evidence type="ECO:0000256" key="1">
    <source>
        <dbReference type="ARBA" id="ARBA00004651"/>
    </source>
</evidence>
<dbReference type="PANTHER" id="PTHR32089">
    <property type="entry name" value="METHYL-ACCEPTING CHEMOTAXIS PROTEIN MCPB"/>
    <property type="match status" value="1"/>
</dbReference>
<dbReference type="EMBL" id="WAGX01000004">
    <property type="protein sequence ID" value="KAB1439408.1"/>
    <property type="molecule type" value="Genomic_DNA"/>
</dbReference>
<dbReference type="SMART" id="SM01049">
    <property type="entry name" value="Cache_2"/>
    <property type="match status" value="1"/>
</dbReference>
<reference evidence="12 13" key="2">
    <citation type="submission" date="2020-02" db="EMBL/GenBank/DDBJ databases">
        <title>Candidatus Galacturonibacter soehngenii shows hetero-acetogenic catabolism of galacturonic acid but lacks a canonical carbon monoxide dehydrogenase/acetyl-CoA synthase complex.</title>
        <authorList>
            <person name="Diender M."/>
            <person name="Stouten G.R."/>
            <person name="Petersen J.F."/>
            <person name="Nielsen P.H."/>
            <person name="Dueholm M.S."/>
            <person name="Pronk J.T."/>
            <person name="Van Loosdrecht M.C.M."/>
        </authorList>
    </citation>
    <scope>NUCLEOTIDE SEQUENCE [LARGE SCALE GENOMIC DNA]</scope>
    <source>
        <strain evidence="12">GalUA</strain>
    </source>
</reference>
<keyword evidence="6 8" id="KW-0807">Transducer</keyword>
<evidence type="ECO:0000256" key="6">
    <source>
        <dbReference type="ARBA" id="ARBA00023224"/>
    </source>
</evidence>
<dbReference type="GO" id="GO:0004888">
    <property type="term" value="F:transmembrane signaling receptor activity"/>
    <property type="evidence" value="ECO:0007669"/>
    <property type="project" value="InterPro"/>
</dbReference>
<feature type="domain" description="Methyl-accepting transducer" evidence="10">
    <location>
        <begin position="305"/>
        <end position="542"/>
    </location>
</feature>
<evidence type="ECO:0000256" key="4">
    <source>
        <dbReference type="ARBA" id="ARBA00022989"/>
    </source>
</evidence>
<reference evidence="12 13" key="1">
    <citation type="submission" date="2019-09" db="EMBL/GenBank/DDBJ databases">
        <authorList>
            <person name="Valk L.C."/>
        </authorList>
    </citation>
    <scope>NUCLEOTIDE SEQUENCE [LARGE SCALE GENOMIC DNA]</scope>
    <source>
        <strain evidence="12">GalUA</strain>
    </source>
</reference>
<comment type="similarity">
    <text evidence="7">Belongs to the methyl-accepting chemotaxis (MCP) protein family.</text>
</comment>
<dbReference type="Pfam" id="PF00015">
    <property type="entry name" value="MCPsignal"/>
    <property type="match status" value="1"/>
</dbReference>
<dbReference type="PROSITE" id="PS50885">
    <property type="entry name" value="HAMP"/>
    <property type="match status" value="1"/>
</dbReference>
<comment type="subcellular location">
    <subcellularLocation>
        <location evidence="1">Cell membrane</location>
        <topology evidence="1">Multi-pass membrane protein</topology>
    </subcellularLocation>
</comment>
<dbReference type="Pfam" id="PF17200">
    <property type="entry name" value="sCache_2"/>
    <property type="match status" value="1"/>
</dbReference>
<evidence type="ECO:0000256" key="5">
    <source>
        <dbReference type="ARBA" id="ARBA00023136"/>
    </source>
</evidence>
<comment type="caution">
    <text evidence="12">The sequence shown here is derived from an EMBL/GenBank/DDBJ whole genome shotgun (WGS) entry which is preliminary data.</text>
</comment>
<feature type="transmembrane region" description="Helical" evidence="9">
    <location>
        <begin position="6"/>
        <end position="27"/>
    </location>
</feature>
<name>A0A7V7UGX3_9FIRM</name>
<keyword evidence="5 9" id="KW-0472">Membrane</keyword>
<dbReference type="SUPFAM" id="SSF58104">
    <property type="entry name" value="Methyl-accepting chemotaxis protein (MCP) signaling domain"/>
    <property type="match status" value="1"/>
</dbReference>
<dbReference type="InterPro" id="IPR033480">
    <property type="entry name" value="sCache_2"/>
</dbReference>